<dbReference type="InterPro" id="IPR024934">
    <property type="entry name" value="Rubredoxin-like_dom"/>
</dbReference>
<keyword evidence="2 6" id="KW-0813">Transport</keyword>
<feature type="binding site" evidence="7">
    <location>
        <position position="6"/>
    </location>
    <ligand>
        <name>Fe cation</name>
        <dbReference type="ChEBI" id="CHEBI:24875"/>
    </ligand>
</feature>
<dbReference type="PANTHER" id="PTHR47627">
    <property type="entry name" value="RUBREDOXIN"/>
    <property type="match status" value="1"/>
</dbReference>
<dbReference type="CDD" id="cd00730">
    <property type="entry name" value="rubredoxin"/>
    <property type="match status" value="1"/>
</dbReference>
<evidence type="ECO:0000256" key="5">
    <source>
        <dbReference type="ARBA" id="ARBA00023004"/>
    </source>
</evidence>
<dbReference type="Pfam" id="PF00301">
    <property type="entry name" value="Rubredoxin"/>
    <property type="match status" value="1"/>
</dbReference>
<dbReference type="PANTHER" id="PTHR47627:SF1">
    <property type="entry name" value="RUBREDOXIN-1-RELATED"/>
    <property type="match status" value="1"/>
</dbReference>
<keyword evidence="4 6" id="KW-0249">Electron transport</keyword>
<accession>A0A1F5SMQ0</accession>
<protein>
    <recommendedName>
        <fullName evidence="6">Rubredoxin</fullName>
    </recommendedName>
</protein>
<feature type="binding site" evidence="7">
    <location>
        <position position="39"/>
    </location>
    <ligand>
        <name>Fe cation</name>
        <dbReference type="ChEBI" id="CHEBI:24875"/>
    </ligand>
</feature>
<evidence type="ECO:0000256" key="1">
    <source>
        <dbReference type="ARBA" id="ARBA00005337"/>
    </source>
</evidence>
<dbReference type="GO" id="GO:0009055">
    <property type="term" value="F:electron transfer activity"/>
    <property type="evidence" value="ECO:0007669"/>
    <property type="project" value="InterPro"/>
</dbReference>
<dbReference type="Gene3D" id="2.20.28.10">
    <property type="match status" value="1"/>
</dbReference>
<name>A0A1F5SMQ0_9BACT</name>
<dbReference type="InterPro" id="IPR024935">
    <property type="entry name" value="Rubredoxin_dom"/>
</dbReference>
<evidence type="ECO:0000313" key="9">
    <source>
        <dbReference type="EMBL" id="OGF27978.1"/>
    </source>
</evidence>
<dbReference type="PRINTS" id="PR00163">
    <property type="entry name" value="RUBREDOXIN"/>
</dbReference>
<evidence type="ECO:0000313" key="10">
    <source>
        <dbReference type="Proteomes" id="UP000178367"/>
    </source>
</evidence>
<evidence type="ECO:0000256" key="3">
    <source>
        <dbReference type="ARBA" id="ARBA00022723"/>
    </source>
</evidence>
<feature type="binding site" evidence="7">
    <location>
        <position position="42"/>
    </location>
    <ligand>
        <name>Fe cation</name>
        <dbReference type="ChEBI" id="CHEBI:24875"/>
    </ligand>
</feature>
<dbReference type="Proteomes" id="UP000178367">
    <property type="component" value="Unassembled WGS sequence"/>
</dbReference>
<dbReference type="InterPro" id="IPR024922">
    <property type="entry name" value="Rubredoxin"/>
</dbReference>
<dbReference type="EMBL" id="MFGB01000005">
    <property type="protein sequence ID" value="OGF27978.1"/>
    <property type="molecule type" value="Genomic_DNA"/>
</dbReference>
<dbReference type="InterPro" id="IPR050526">
    <property type="entry name" value="Rubredoxin_ET"/>
</dbReference>
<dbReference type="InterPro" id="IPR018527">
    <property type="entry name" value="Rubredoxin_Fe_BS"/>
</dbReference>
<evidence type="ECO:0000256" key="4">
    <source>
        <dbReference type="ARBA" id="ARBA00022982"/>
    </source>
</evidence>
<evidence type="ECO:0000259" key="8">
    <source>
        <dbReference type="PROSITE" id="PS50903"/>
    </source>
</evidence>
<dbReference type="GO" id="GO:0005506">
    <property type="term" value="F:iron ion binding"/>
    <property type="evidence" value="ECO:0007669"/>
    <property type="project" value="InterPro"/>
</dbReference>
<reference evidence="9 10" key="1">
    <citation type="journal article" date="2016" name="Nat. Commun.">
        <title>Thousands of microbial genomes shed light on interconnected biogeochemical processes in an aquifer system.</title>
        <authorList>
            <person name="Anantharaman K."/>
            <person name="Brown C.T."/>
            <person name="Hug L.A."/>
            <person name="Sharon I."/>
            <person name="Castelle C.J."/>
            <person name="Probst A.J."/>
            <person name="Thomas B.C."/>
            <person name="Singh A."/>
            <person name="Wilkins M.J."/>
            <person name="Karaoz U."/>
            <person name="Brodie E.L."/>
            <person name="Williams K.H."/>
            <person name="Hubbard S.S."/>
            <person name="Banfield J.F."/>
        </authorList>
    </citation>
    <scope>NUCLEOTIDE SEQUENCE [LARGE SCALE GENOMIC DNA]</scope>
</reference>
<dbReference type="PROSITE" id="PS00202">
    <property type="entry name" value="RUBREDOXIN"/>
    <property type="match status" value="1"/>
</dbReference>
<comment type="caution">
    <text evidence="9">The sequence shown here is derived from an EMBL/GenBank/DDBJ whole genome shotgun (WGS) entry which is preliminary data.</text>
</comment>
<evidence type="ECO:0000256" key="2">
    <source>
        <dbReference type="ARBA" id="ARBA00022448"/>
    </source>
</evidence>
<gene>
    <name evidence="9" type="ORF">A2227_05225</name>
</gene>
<keyword evidence="3 6" id="KW-0479">Metal-binding</keyword>
<proteinExistence type="inferred from homology"/>
<dbReference type="PROSITE" id="PS50903">
    <property type="entry name" value="RUBREDOXIN_LIKE"/>
    <property type="match status" value="1"/>
</dbReference>
<dbReference type="GO" id="GO:0043448">
    <property type="term" value="P:alkane catabolic process"/>
    <property type="evidence" value="ECO:0007669"/>
    <property type="project" value="TreeGrafter"/>
</dbReference>
<feature type="binding site" evidence="7">
    <location>
        <position position="9"/>
    </location>
    <ligand>
        <name>Fe cation</name>
        <dbReference type="ChEBI" id="CHEBI:24875"/>
    </ligand>
</feature>
<dbReference type="AlphaFoldDB" id="A0A1F5SMQ0"/>
<feature type="domain" description="Rubredoxin-like" evidence="8">
    <location>
        <begin position="1"/>
        <end position="52"/>
    </location>
</feature>
<evidence type="ECO:0000256" key="7">
    <source>
        <dbReference type="PIRSR" id="PIRSR000071-1"/>
    </source>
</evidence>
<dbReference type="NCBIfam" id="NF045768">
    <property type="entry name" value="RubredRD"/>
    <property type="match status" value="1"/>
</dbReference>
<dbReference type="FunFam" id="2.20.28.10:FF:000001">
    <property type="entry name" value="Rubredoxin"/>
    <property type="match status" value="1"/>
</dbReference>
<dbReference type="PIRSF" id="PIRSF000071">
    <property type="entry name" value="Rubredoxin"/>
    <property type="match status" value="1"/>
</dbReference>
<keyword evidence="5 6" id="KW-0408">Iron</keyword>
<comment type="similarity">
    <text evidence="1 6">Belongs to the rubredoxin family.</text>
</comment>
<organism evidence="9 10">
    <name type="scientific">Candidatus Falkowbacteria bacterium RIFOXYA2_FULL_47_19</name>
    <dbReference type="NCBI Taxonomy" id="1797994"/>
    <lineage>
        <taxon>Bacteria</taxon>
        <taxon>Candidatus Falkowiibacteriota</taxon>
    </lineage>
</organism>
<sequence>MAKYKCTICDYIYDEAIGDPERGVKPGTKFDDIPDSWTCPLCGAGKDKFILVQ</sequence>
<evidence type="ECO:0000256" key="6">
    <source>
        <dbReference type="PIRNR" id="PIRNR000071"/>
    </source>
</evidence>
<comment type="cofactor">
    <cofactor evidence="6 7">
        <name>Fe(3+)</name>
        <dbReference type="ChEBI" id="CHEBI:29034"/>
    </cofactor>
    <text evidence="6 7">Binds 1 Fe(3+) ion per subunit.</text>
</comment>
<dbReference type="STRING" id="1797994.A2227_05225"/>
<dbReference type="SUPFAM" id="SSF57802">
    <property type="entry name" value="Rubredoxin-like"/>
    <property type="match status" value="1"/>
</dbReference>